<evidence type="ECO:0008006" key="3">
    <source>
        <dbReference type="Google" id="ProtNLM"/>
    </source>
</evidence>
<proteinExistence type="predicted"/>
<organism evidence="1 2">
    <name type="scientific">Actinoplanes missouriensis (strain ATCC 14538 / DSM 43046 / CBS 188.64 / JCM 3121 / NBRC 102363 / NCIMB 12654 / NRRL B-3342 / UNCC 431)</name>
    <dbReference type="NCBI Taxonomy" id="512565"/>
    <lineage>
        <taxon>Bacteria</taxon>
        <taxon>Bacillati</taxon>
        <taxon>Actinomycetota</taxon>
        <taxon>Actinomycetes</taxon>
        <taxon>Micromonosporales</taxon>
        <taxon>Micromonosporaceae</taxon>
        <taxon>Actinoplanes</taxon>
    </lineage>
</organism>
<dbReference type="eggNOG" id="COG0641">
    <property type="taxonomic scope" value="Bacteria"/>
</dbReference>
<dbReference type="InterPro" id="IPR026337">
    <property type="entry name" value="AKG_HExxH"/>
</dbReference>
<dbReference type="NCBIfam" id="TIGR04267">
    <property type="entry name" value="mod_HExxH"/>
    <property type="match status" value="1"/>
</dbReference>
<dbReference type="RefSeq" id="WP_014441029.1">
    <property type="nucleotide sequence ID" value="NC_017093.1"/>
</dbReference>
<accession>I0GZE5</accession>
<evidence type="ECO:0000313" key="2">
    <source>
        <dbReference type="Proteomes" id="UP000007882"/>
    </source>
</evidence>
<name>I0GZE5_ACTM4</name>
<dbReference type="PATRIC" id="fig|512565.3.peg.917"/>
<dbReference type="EMBL" id="AP012319">
    <property type="protein sequence ID" value="BAL86132.1"/>
    <property type="molecule type" value="Genomic_DNA"/>
</dbReference>
<reference evidence="1 2" key="1">
    <citation type="submission" date="2012-02" db="EMBL/GenBank/DDBJ databases">
        <title>Complete genome sequence of Actinoplanes missouriensis 431 (= NBRC 102363).</title>
        <authorList>
            <person name="Ohnishi Y."/>
            <person name="Ishikawa J."/>
            <person name="Sekine M."/>
            <person name="Hosoyama A."/>
            <person name="Harada T."/>
            <person name="Narita H."/>
            <person name="Hata T."/>
            <person name="Konno Y."/>
            <person name="Tutikane K."/>
            <person name="Fujita N."/>
            <person name="Horinouchi S."/>
            <person name="Hayakawa M."/>
        </authorList>
    </citation>
    <scope>NUCLEOTIDE SEQUENCE [LARGE SCALE GENOMIC DNA]</scope>
    <source>
        <strain evidence="2">ATCC 14538 / DSM 43046 / CBS 188.64 / JCM 3121 / NBRC 102363 / NCIMB 12654 / NRRL B-3342 / UNCC 431</strain>
    </source>
</reference>
<evidence type="ECO:0000313" key="1">
    <source>
        <dbReference type="EMBL" id="BAL86132.1"/>
    </source>
</evidence>
<dbReference type="HOGENOM" id="CLU_018916_0_0_11"/>
<sequence length="474" mass="51151">MRSPAFQLSDAALAALGAGRPDAGTLDTLRRAQVSRTLLLLRELRRRHPAAPAWYSRILAAGPDEANRLIADPMTSLWAARALRAGDRAEDVEIQGRPLTAVSHDLHLRVRVDDSSPLRHEFGLPPSEPLTGAERDHWQRCLDDAWRTLVTRHRPAAEMLAAILRVIVPVRPDPSAEGISATSSEAFGAVAMSAPADATALAVGLLHETVHSVLNATNLLFDLVAPGGGSGYSPWRDDPRPASGVLHGTYAYLAVTRYWRTELAHADDPGAAFEFARWRVAVADAARRLLAGGELTPAGARFVTALLDEVRPWLDEPVDPEAVRLADLARTDHHLRWRLRNLTVAPEDTAALAAAWREGRPPPPVPSMPAHVVGRALENSPRLRLARAYLRRDDDDPAGGVSAGDSACVRGDAGAAVTAYHIDLEKDRDQDLTWAGLALVSPRPSLRSRPELVKAAALAVPEAPVDELADWLAG</sequence>
<keyword evidence="2" id="KW-1185">Reference proteome</keyword>
<dbReference type="Proteomes" id="UP000007882">
    <property type="component" value="Chromosome"/>
</dbReference>
<gene>
    <name evidence="1" type="ordered locus">AMIS_9120</name>
</gene>
<dbReference type="AlphaFoldDB" id="I0GZE5"/>
<protein>
    <recommendedName>
        <fullName evidence="3">HEXXH motif domain-containing protein</fullName>
    </recommendedName>
</protein>
<dbReference type="STRING" id="512565.AMIS_9120"/>
<dbReference type="KEGG" id="ams:AMIS_9120"/>
<dbReference type="OrthoDB" id="796761at2"/>